<dbReference type="GO" id="GO:0005829">
    <property type="term" value="C:cytosol"/>
    <property type="evidence" value="ECO:0007669"/>
    <property type="project" value="TreeGrafter"/>
</dbReference>
<comment type="similarity">
    <text evidence="9">Belongs to the anthranilate phosphoribosyltransferase family.</text>
</comment>
<keyword evidence="3 9" id="KW-0328">Glycosyltransferase</keyword>
<dbReference type="AlphaFoldDB" id="A0A918KBK2"/>
<feature type="binding site" evidence="9">
    <location>
        <position position="105"/>
    </location>
    <ligand>
        <name>5-phospho-alpha-D-ribose 1-diphosphate</name>
        <dbReference type="ChEBI" id="CHEBI:58017"/>
    </ligand>
</feature>
<feature type="domain" description="Glycosyl transferase family 3" evidence="10">
    <location>
        <begin position="60"/>
        <end position="308"/>
    </location>
</feature>
<feature type="binding site" evidence="9">
    <location>
        <begin position="93"/>
        <end position="101"/>
    </location>
    <ligand>
        <name>5-phospho-alpha-D-ribose 1-diphosphate</name>
        <dbReference type="ChEBI" id="CHEBI:58017"/>
    </ligand>
</feature>
<feature type="binding site" evidence="9">
    <location>
        <position position="77"/>
    </location>
    <ligand>
        <name>Mg(2+)</name>
        <dbReference type="ChEBI" id="CHEBI:18420"/>
        <label>1</label>
    </ligand>
</feature>
<organism evidence="11 12">
    <name type="scientific">Litorimonas cladophorae</name>
    <dbReference type="NCBI Taxonomy" id="1220491"/>
    <lineage>
        <taxon>Bacteria</taxon>
        <taxon>Pseudomonadati</taxon>
        <taxon>Pseudomonadota</taxon>
        <taxon>Alphaproteobacteria</taxon>
        <taxon>Maricaulales</taxon>
        <taxon>Robiginitomaculaceae</taxon>
    </lineage>
</organism>
<evidence type="ECO:0000256" key="9">
    <source>
        <dbReference type="HAMAP-Rule" id="MF_00211"/>
    </source>
</evidence>
<comment type="caution">
    <text evidence="11">The sequence shown here is derived from an EMBL/GenBank/DDBJ whole genome shotgun (WGS) entry which is preliminary data.</text>
</comment>
<sequence length="321" mass="32873">MNADDLRAALTAMLSGEMEAPDIVKALVQIEAEGVGAEQLTAGVAVMREHMRRVVVPEGAVDIVGTGGTGLKLLSISTATAFVVAGAGVPVAKHGNRGASSPTGTADTLSELGVNIGMSPERAAAAVSDVGMGFLFAPTYHPAMRHVGPARKQIGTRTIFNRLGPLSNPASVTHMLVGSAEAHLVRPMAEALKANGVTSAMVVHGQDGMDEITTTGPTTVAHLKDGTITEFEIVPETFGLSSVPLSALAGGAPERNAAALDALLNGELSPYREIVRLNTAATLTIAGKVTDVAEGLEMAAKSIDTGNAKTILSRLVEFSHG</sequence>
<evidence type="ECO:0000256" key="7">
    <source>
        <dbReference type="ARBA" id="ARBA00052328"/>
    </source>
</evidence>
<dbReference type="PANTHER" id="PTHR43285:SF2">
    <property type="entry name" value="ANTHRANILATE PHOSPHORIBOSYLTRANSFERASE"/>
    <property type="match status" value="1"/>
</dbReference>
<evidence type="ECO:0000313" key="12">
    <source>
        <dbReference type="Proteomes" id="UP000600865"/>
    </source>
</evidence>
<dbReference type="InterPro" id="IPR035902">
    <property type="entry name" value="Nuc_phospho_transferase"/>
</dbReference>
<gene>
    <name evidence="9 11" type="primary">trpD</name>
    <name evidence="11" type="ORF">GCM10011309_03540</name>
</gene>
<feature type="binding site" evidence="9">
    <location>
        <position position="151"/>
    </location>
    <ligand>
        <name>anthranilate</name>
        <dbReference type="ChEBI" id="CHEBI:16567"/>
        <label>2</label>
    </ligand>
</feature>
<comment type="function">
    <text evidence="9">Catalyzes the transfer of the phosphoribosyl group of 5-phosphorylribose-1-pyrophosphate (PRPP) to anthranilate to yield N-(5'-phosphoribosyl)-anthranilate (PRA).</text>
</comment>
<comment type="caution">
    <text evidence="9">Lacks conserved residue(s) required for the propagation of feature annotation.</text>
</comment>
<evidence type="ECO:0000256" key="4">
    <source>
        <dbReference type="ARBA" id="ARBA00022679"/>
    </source>
</evidence>
<dbReference type="Proteomes" id="UP000600865">
    <property type="component" value="Unassembled WGS sequence"/>
</dbReference>
<dbReference type="PANTHER" id="PTHR43285">
    <property type="entry name" value="ANTHRANILATE PHOSPHORIBOSYLTRANSFERASE"/>
    <property type="match status" value="1"/>
</dbReference>
<evidence type="ECO:0000313" key="11">
    <source>
        <dbReference type="EMBL" id="GGX57778.1"/>
    </source>
</evidence>
<dbReference type="HAMAP" id="MF_00211">
    <property type="entry name" value="TrpD"/>
    <property type="match status" value="1"/>
</dbReference>
<dbReference type="Gene3D" id="3.40.1030.10">
    <property type="entry name" value="Nucleoside phosphorylase/phosphoribosyltransferase catalytic domain"/>
    <property type="match status" value="1"/>
</dbReference>
<keyword evidence="9" id="KW-0460">Magnesium</keyword>
<feature type="binding site" evidence="9">
    <location>
        <position position="65"/>
    </location>
    <ligand>
        <name>anthranilate</name>
        <dbReference type="ChEBI" id="CHEBI:16567"/>
        <label>1</label>
    </ligand>
</feature>
<feature type="binding site" evidence="9">
    <location>
        <position position="211"/>
    </location>
    <ligand>
        <name>Mg(2+)</name>
        <dbReference type="ChEBI" id="CHEBI:18420"/>
        <label>2</label>
    </ligand>
</feature>
<dbReference type="Pfam" id="PF00591">
    <property type="entry name" value="Glycos_transf_3"/>
    <property type="match status" value="1"/>
</dbReference>
<comment type="subunit">
    <text evidence="9">Homodimer.</text>
</comment>
<proteinExistence type="inferred from homology"/>
<name>A0A918KBK2_9PROT</name>
<evidence type="ECO:0000256" key="6">
    <source>
        <dbReference type="ARBA" id="ARBA00023141"/>
    </source>
</evidence>
<feature type="binding site" evidence="9">
    <location>
        <position position="96"/>
    </location>
    <ligand>
        <name>anthranilate</name>
        <dbReference type="ChEBI" id="CHEBI:16567"/>
        <label>1</label>
    </ligand>
</feature>
<dbReference type="SUPFAM" id="SSF52418">
    <property type="entry name" value="Nucleoside phosphorylase/phosphoribosyltransferase catalytic domain"/>
    <property type="match status" value="1"/>
</dbReference>
<dbReference type="GO" id="GO:0000287">
    <property type="term" value="F:magnesium ion binding"/>
    <property type="evidence" value="ECO:0007669"/>
    <property type="project" value="UniProtKB-UniRule"/>
</dbReference>
<evidence type="ECO:0000259" key="10">
    <source>
        <dbReference type="Pfam" id="PF00591"/>
    </source>
</evidence>
<comment type="similarity">
    <text evidence="8">In the C-terminal section; belongs to the anthranilate phosphoribosyltransferase family.</text>
</comment>
<keyword evidence="5 9" id="KW-0822">Tryptophan biosynthesis</keyword>
<evidence type="ECO:0000256" key="2">
    <source>
        <dbReference type="ARBA" id="ARBA00022605"/>
    </source>
</evidence>
<keyword evidence="9" id="KW-0479">Metal-binding</keyword>
<evidence type="ECO:0000256" key="8">
    <source>
        <dbReference type="ARBA" id="ARBA00061188"/>
    </source>
</evidence>
<evidence type="ECO:0000256" key="5">
    <source>
        <dbReference type="ARBA" id="ARBA00022822"/>
    </source>
</evidence>
<keyword evidence="4 9" id="KW-0808">Transferase</keyword>
<keyword evidence="6 9" id="KW-0057">Aromatic amino acid biosynthesis</keyword>
<evidence type="ECO:0000256" key="3">
    <source>
        <dbReference type="ARBA" id="ARBA00022676"/>
    </source>
</evidence>
<dbReference type="InterPro" id="IPR005940">
    <property type="entry name" value="Anthranilate_Pribosyl_Tfrase"/>
</dbReference>
<dbReference type="InterPro" id="IPR000312">
    <property type="entry name" value="Glycosyl_Trfase_fam3"/>
</dbReference>
<dbReference type="GO" id="GO:0004048">
    <property type="term" value="F:anthranilate phosphoribosyltransferase activity"/>
    <property type="evidence" value="ECO:0007669"/>
    <property type="project" value="UniProtKB-UniRule"/>
</dbReference>
<dbReference type="GO" id="GO:0000162">
    <property type="term" value="P:L-tryptophan biosynthetic process"/>
    <property type="evidence" value="ECO:0007669"/>
    <property type="project" value="UniProtKB-UniRule"/>
</dbReference>
<comment type="pathway">
    <text evidence="1 9">Amino-acid biosynthesis; L-tryptophan biosynthesis; L-tryptophan from chorismate: step 2/5.</text>
</comment>
<keyword evidence="12" id="KW-1185">Reference proteome</keyword>
<comment type="catalytic activity">
    <reaction evidence="7 9">
        <text>N-(5-phospho-beta-D-ribosyl)anthranilate + diphosphate = 5-phospho-alpha-D-ribose 1-diphosphate + anthranilate</text>
        <dbReference type="Rhea" id="RHEA:11768"/>
        <dbReference type="ChEBI" id="CHEBI:16567"/>
        <dbReference type="ChEBI" id="CHEBI:18277"/>
        <dbReference type="ChEBI" id="CHEBI:33019"/>
        <dbReference type="ChEBI" id="CHEBI:58017"/>
        <dbReference type="EC" id="2.4.2.18"/>
    </reaction>
</comment>
<dbReference type="NCBIfam" id="TIGR01245">
    <property type="entry name" value="trpD"/>
    <property type="match status" value="1"/>
</dbReference>
<feature type="binding site" evidence="9">
    <location>
        <position position="210"/>
    </location>
    <ligand>
        <name>Mg(2+)</name>
        <dbReference type="ChEBI" id="CHEBI:18420"/>
        <label>2</label>
    </ligand>
</feature>
<protein>
    <recommendedName>
        <fullName evidence="9">Anthranilate phosphoribosyltransferase</fullName>
        <ecNumber evidence="9">2.4.2.18</ecNumber>
    </recommendedName>
</protein>
<feature type="binding site" evidence="9">
    <location>
        <position position="211"/>
    </location>
    <ligand>
        <name>Mg(2+)</name>
        <dbReference type="ChEBI" id="CHEBI:18420"/>
        <label>1</label>
    </ligand>
</feature>
<feature type="binding site" evidence="9">
    <location>
        <position position="65"/>
    </location>
    <ligand>
        <name>5-phospho-alpha-D-ribose 1-diphosphate</name>
        <dbReference type="ChEBI" id="CHEBI:58017"/>
    </ligand>
</feature>
<dbReference type="EC" id="2.4.2.18" evidence="9"/>
<accession>A0A918KBK2</accession>
<keyword evidence="2 9" id="KW-0028">Amino-acid biosynthesis</keyword>
<comment type="cofactor">
    <cofactor evidence="9">
        <name>Mg(2+)</name>
        <dbReference type="ChEBI" id="CHEBI:18420"/>
    </cofactor>
    <text evidence="9">Binds 2 magnesium ions per monomer.</text>
</comment>
<dbReference type="RefSeq" id="WP_233349720.1">
    <property type="nucleotide sequence ID" value="NZ_BMYV01000001.1"/>
</dbReference>
<dbReference type="EMBL" id="BMYV01000001">
    <property type="protein sequence ID" value="GGX57778.1"/>
    <property type="molecule type" value="Genomic_DNA"/>
</dbReference>
<evidence type="ECO:0000256" key="1">
    <source>
        <dbReference type="ARBA" id="ARBA00004907"/>
    </source>
</evidence>
<reference evidence="11 12" key="1">
    <citation type="journal article" date="2014" name="Int. J. Syst. Evol. Microbiol.">
        <title>Complete genome sequence of Corynebacterium casei LMG S-19264T (=DSM 44701T), isolated from a smear-ripened cheese.</title>
        <authorList>
            <consortium name="US DOE Joint Genome Institute (JGI-PGF)"/>
            <person name="Walter F."/>
            <person name="Albersmeier A."/>
            <person name="Kalinowski J."/>
            <person name="Ruckert C."/>
        </authorList>
    </citation>
    <scope>NUCLEOTIDE SEQUENCE [LARGE SCALE GENOMIC DNA]</scope>
    <source>
        <strain evidence="11 12">KCTC 23968</strain>
    </source>
</reference>
<dbReference type="FunFam" id="3.40.1030.10:FF:000002">
    <property type="entry name" value="Anthranilate phosphoribosyltransferase"/>
    <property type="match status" value="1"/>
</dbReference>